<dbReference type="InterPro" id="IPR024401">
    <property type="entry name" value="WYL_prot"/>
</dbReference>
<proteinExistence type="predicted"/>
<organism evidence="1">
    <name type="scientific">hydrothermal vent metagenome</name>
    <dbReference type="NCBI Taxonomy" id="652676"/>
    <lineage>
        <taxon>unclassified sequences</taxon>
        <taxon>metagenomes</taxon>
        <taxon>ecological metagenomes</taxon>
    </lineage>
</organism>
<accession>A0A1W1BXW7</accession>
<name>A0A1W1BXW7_9ZZZZ</name>
<protein>
    <submittedName>
        <fullName evidence="1">Uncharacterized protein</fullName>
    </submittedName>
</protein>
<dbReference type="EMBL" id="FPHB01000042">
    <property type="protein sequence ID" value="SFV58317.1"/>
    <property type="molecule type" value="Genomic_DNA"/>
</dbReference>
<gene>
    <name evidence="1" type="ORF">MNB_SM-7-1327</name>
</gene>
<dbReference type="AlphaFoldDB" id="A0A1W1BXW7"/>
<dbReference type="Pfam" id="PF10902">
    <property type="entry name" value="WYL_2"/>
    <property type="match status" value="1"/>
</dbReference>
<evidence type="ECO:0000313" key="1">
    <source>
        <dbReference type="EMBL" id="SFV58317.1"/>
    </source>
</evidence>
<reference evidence="1" key="1">
    <citation type="submission" date="2016-10" db="EMBL/GenBank/DDBJ databases">
        <authorList>
            <person name="de Groot N.N."/>
        </authorList>
    </citation>
    <scope>NUCLEOTIDE SEQUENCE</scope>
</reference>
<sequence>MQLSRYKAQEIIRATRGKIFSCEFIKKDGSLRKMIARIGVKKNLKGGKNGASEKNSLITVWDMTVGGYRMINLATLQALKVGGVRYEVI</sequence>